<dbReference type="RefSeq" id="WP_210662349.1">
    <property type="nucleotide sequence ID" value="NZ_JAGKQQ010000001.1"/>
</dbReference>
<reference evidence="1 2" key="1">
    <citation type="submission" date="2021-04" db="EMBL/GenBank/DDBJ databases">
        <authorList>
            <person name="Ivanova A."/>
        </authorList>
    </citation>
    <scope>NUCLEOTIDE SEQUENCE [LARGE SCALE GENOMIC DNA]</scope>
    <source>
        <strain evidence="1 2">G18</strain>
    </source>
</reference>
<accession>A0ABS5BVF4</accession>
<keyword evidence="2" id="KW-1185">Reference proteome</keyword>
<dbReference type="Proteomes" id="UP000676565">
    <property type="component" value="Unassembled WGS sequence"/>
</dbReference>
<evidence type="ECO:0000313" key="1">
    <source>
        <dbReference type="EMBL" id="MBP3957722.1"/>
    </source>
</evidence>
<dbReference type="EMBL" id="JAGKQQ010000001">
    <property type="protein sequence ID" value="MBP3957722.1"/>
    <property type="molecule type" value="Genomic_DNA"/>
</dbReference>
<evidence type="ECO:0000313" key="2">
    <source>
        <dbReference type="Proteomes" id="UP000676565"/>
    </source>
</evidence>
<organism evidence="1 2">
    <name type="scientific">Gemmata palustris</name>
    <dbReference type="NCBI Taxonomy" id="2822762"/>
    <lineage>
        <taxon>Bacteria</taxon>
        <taxon>Pseudomonadati</taxon>
        <taxon>Planctomycetota</taxon>
        <taxon>Planctomycetia</taxon>
        <taxon>Gemmatales</taxon>
        <taxon>Gemmataceae</taxon>
        <taxon>Gemmata</taxon>
    </lineage>
</organism>
<proteinExistence type="predicted"/>
<gene>
    <name evidence="1" type="ORF">J8F10_20925</name>
</gene>
<sequence>MSERRRFAFPATRSNRGEHFGDDTFGILIWTTRFGSSVSSVQFCLQFHTPIAAESCIAIHSDSEGFAVCNGEFVSFYHTVCVILSRSQRVSTGDVNEQIQVPTAARDAE</sequence>
<protein>
    <submittedName>
        <fullName evidence="1">Uncharacterized protein</fullName>
    </submittedName>
</protein>
<comment type="caution">
    <text evidence="1">The sequence shown here is derived from an EMBL/GenBank/DDBJ whole genome shotgun (WGS) entry which is preliminary data.</text>
</comment>
<name>A0ABS5BVF4_9BACT</name>